<feature type="transmembrane region" description="Helical" evidence="14">
    <location>
        <begin position="187"/>
        <end position="209"/>
    </location>
</feature>
<evidence type="ECO:0000256" key="12">
    <source>
        <dbReference type="ARBA" id="ARBA00023012"/>
    </source>
</evidence>
<dbReference type="InterPro" id="IPR033463">
    <property type="entry name" value="sCache_3"/>
</dbReference>
<dbReference type="InterPro" id="IPR004358">
    <property type="entry name" value="Sig_transdc_His_kin-like_C"/>
</dbReference>
<evidence type="ECO:0000259" key="16">
    <source>
        <dbReference type="PROSITE" id="PS50112"/>
    </source>
</evidence>
<dbReference type="SMART" id="SM00387">
    <property type="entry name" value="HATPase_c"/>
    <property type="match status" value="1"/>
</dbReference>
<dbReference type="PANTHER" id="PTHR43547">
    <property type="entry name" value="TWO-COMPONENT HISTIDINE KINASE"/>
    <property type="match status" value="1"/>
</dbReference>
<dbReference type="AlphaFoldDB" id="A0A3E0W3T6"/>
<proteinExistence type="predicted"/>
<organism evidence="17 18">
    <name type="scientific">Subtercola boreus</name>
    <dbReference type="NCBI Taxonomy" id="120213"/>
    <lineage>
        <taxon>Bacteria</taxon>
        <taxon>Bacillati</taxon>
        <taxon>Actinomycetota</taxon>
        <taxon>Actinomycetes</taxon>
        <taxon>Micrococcales</taxon>
        <taxon>Microbacteriaceae</taxon>
        <taxon>Subtercola</taxon>
    </lineage>
</organism>
<reference evidence="17 18" key="1">
    <citation type="submission" date="2017-04" db="EMBL/GenBank/DDBJ databases">
        <title>Comparative genome analysis of Subtercola boreus.</title>
        <authorList>
            <person name="Cho Y.-J."/>
            <person name="Cho A."/>
            <person name="Kim O.-S."/>
            <person name="Lee J.-I."/>
        </authorList>
    </citation>
    <scope>NUCLEOTIDE SEQUENCE [LARGE SCALE GENOMIC DNA]</scope>
    <source>
        <strain evidence="17 18">P27479</strain>
    </source>
</reference>
<dbReference type="InterPro" id="IPR016120">
    <property type="entry name" value="Sig_transdc_His_kin_SpoOB"/>
</dbReference>
<dbReference type="SUPFAM" id="SSF55890">
    <property type="entry name" value="Sporulation response regulatory protein Spo0B"/>
    <property type="match status" value="1"/>
</dbReference>
<keyword evidence="4" id="KW-1003">Cell membrane</keyword>
<evidence type="ECO:0000256" key="14">
    <source>
        <dbReference type="SAM" id="Phobius"/>
    </source>
</evidence>
<evidence type="ECO:0000259" key="15">
    <source>
        <dbReference type="PROSITE" id="PS50109"/>
    </source>
</evidence>
<dbReference type="OrthoDB" id="9792686at2"/>
<evidence type="ECO:0000256" key="11">
    <source>
        <dbReference type="ARBA" id="ARBA00022989"/>
    </source>
</evidence>
<dbReference type="EC" id="2.7.13.3" evidence="3"/>
<dbReference type="InterPro" id="IPR035965">
    <property type="entry name" value="PAS-like_dom_sf"/>
</dbReference>
<dbReference type="PRINTS" id="PR00344">
    <property type="entry name" value="BCTRLSENSOR"/>
</dbReference>
<comment type="caution">
    <text evidence="17">The sequence shown here is derived from an EMBL/GenBank/DDBJ whole genome shotgun (WGS) entry which is preliminary data.</text>
</comment>
<dbReference type="PROSITE" id="PS50109">
    <property type="entry name" value="HIS_KIN"/>
    <property type="match status" value="1"/>
</dbReference>
<accession>A0A3E0W3T6</accession>
<sequence length="579" mass="60782">MIAWIRRWSISRRLFALQFVFILLLTAAALVWLWNDARGIVETSATDHSLSVATSIADNPFVLEAIQAAGPDAAGSAGSGIPGADPSVLLEPYAENLMADTATDFITIMAPDRTRFTHPNVDQIGRPFVGTIEPALTGRTFTETYTGTLGPSVRAVVPILNPQGTVVALVAAGVTVSKVSGALAERLPLVFGFAGLTLLFGALASWLLSRYLQRVTWGRGPEEMSRMFSYYEGVLHSVREGLVLVDSRGRLVLHNDQAAELLGLPPSGSVPVAVSELQIPDALQSLLAGGDRAVDEIFVTENRVLVVNQEPAVAVAPGRGTRRRVTSRRVMGTVTTLRDHTDLLRISGELQNMRTLSDALRSQTHEHANRLHTIVALIELGRGEEAIALAAGELDRGQNLADQLIEAVEEPVLAALLVGKSAEARERGAELELVITPGLGQLGVPPDDLITIVGNLVDNALDAAIDGGTGHPRVVVAVSGGAGGRGGGGARGERSGREPVVIRVSDNGPGIDDVGRAFERGYSSKAAGPHGRGFGLALVGQSVRRLGGSIGVEADGGAVVTVTLPRGAARQSVRETTPG</sequence>
<dbReference type="SUPFAM" id="SSF55785">
    <property type="entry name" value="PYP-like sensor domain (PAS domain)"/>
    <property type="match status" value="1"/>
</dbReference>
<dbReference type="SUPFAM" id="SSF103190">
    <property type="entry name" value="Sensory domain-like"/>
    <property type="match status" value="1"/>
</dbReference>
<keyword evidence="10" id="KW-0067">ATP-binding</keyword>
<dbReference type="GO" id="GO:0005524">
    <property type="term" value="F:ATP binding"/>
    <property type="evidence" value="ECO:0007669"/>
    <property type="project" value="UniProtKB-KW"/>
</dbReference>
<keyword evidence="6" id="KW-0808">Transferase</keyword>
<keyword evidence="5" id="KW-0597">Phosphoprotein</keyword>
<dbReference type="Proteomes" id="UP000256541">
    <property type="component" value="Unassembled WGS sequence"/>
</dbReference>
<dbReference type="InterPro" id="IPR036890">
    <property type="entry name" value="HATPase_C_sf"/>
</dbReference>
<dbReference type="InterPro" id="IPR029151">
    <property type="entry name" value="Sensor-like_sf"/>
</dbReference>
<dbReference type="PANTHER" id="PTHR43547:SF10">
    <property type="entry name" value="SENSOR HISTIDINE KINASE DCUS"/>
    <property type="match status" value="1"/>
</dbReference>
<feature type="domain" description="PAS" evidence="16">
    <location>
        <begin position="227"/>
        <end position="267"/>
    </location>
</feature>
<keyword evidence="9" id="KW-0418">Kinase</keyword>
<feature type="domain" description="Histidine kinase" evidence="15">
    <location>
        <begin position="325"/>
        <end position="568"/>
    </location>
</feature>
<dbReference type="Pfam" id="PF13188">
    <property type="entry name" value="PAS_8"/>
    <property type="match status" value="1"/>
</dbReference>
<comment type="catalytic activity">
    <reaction evidence="1">
        <text>ATP + protein L-histidine = ADP + protein N-phospho-L-histidine.</text>
        <dbReference type="EC" id="2.7.13.3"/>
    </reaction>
</comment>
<evidence type="ECO:0000256" key="8">
    <source>
        <dbReference type="ARBA" id="ARBA00022741"/>
    </source>
</evidence>
<evidence type="ECO:0000256" key="5">
    <source>
        <dbReference type="ARBA" id="ARBA00022553"/>
    </source>
</evidence>
<dbReference type="InterPro" id="IPR003594">
    <property type="entry name" value="HATPase_dom"/>
</dbReference>
<dbReference type="SUPFAM" id="SSF55874">
    <property type="entry name" value="ATPase domain of HSP90 chaperone/DNA topoisomerase II/histidine kinase"/>
    <property type="match status" value="1"/>
</dbReference>
<dbReference type="InterPro" id="IPR005467">
    <property type="entry name" value="His_kinase_dom"/>
</dbReference>
<evidence type="ECO:0000256" key="4">
    <source>
        <dbReference type="ARBA" id="ARBA00022475"/>
    </source>
</evidence>
<dbReference type="GO" id="GO:0005886">
    <property type="term" value="C:plasma membrane"/>
    <property type="evidence" value="ECO:0007669"/>
    <property type="project" value="UniProtKB-SubCell"/>
</dbReference>
<dbReference type="PROSITE" id="PS50112">
    <property type="entry name" value="PAS"/>
    <property type="match status" value="1"/>
</dbReference>
<keyword evidence="11 14" id="KW-1133">Transmembrane helix</keyword>
<dbReference type="EMBL" id="NBXB01000006">
    <property type="protein sequence ID" value="RFA16982.1"/>
    <property type="molecule type" value="Genomic_DNA"/>
</dbReference>
<evidence type="ECO:0000256" key="10">
    <source>
        <dbReference type="ARBA" id="ARBA00022840"/>
    </source>
</evidence>
<evidence type="ECO:0000256" key="2">
    <source>
        <dbReference type="ARBA" id="ARBA00004651"/>
    </source>
</evidence>
<keyword evidence="13 14" id="KW-0472">Membrane</keyword>
<dbReference type="Gene3D" id="3.30.565.10">
    <property type="entry name" value="Histidine kinase-like ATPase, C-terminal domain"/>
    <property type="match status" value="1"/>
</dbReference>
<dbReference type="Pfam" id="PF17203">
    <property type="entry name" value="sCache_3_2"/>
    <property type="match status" value="1"/>
</dbReference>
<evidence type="ECO:0000256" key="9">
    <source>
        <dbReference type="ARBA" id="ARBA00022777"/>
    </source>
</evidence>
<name>A0A3E0W3T6_9MICO</name>
<evidence type="ECO:0000313" key="17">
    <source>
        <dbReference type="EMBL" id="RFA16982.1"/>
    </source>
</evidence>
<keyword evidence="12" id="KW-0902">Two-component regulatory system</keyword>
<dbReference type="GO" id="GO:0000155">
    <property type="term" value="F:phosphorelay sensor kinase activity"/>
    <property type="evidence" value="ECO:0007669"/>
    <property type="project" value="InterPro"/>
</dbReference>
<evidence type="ECO:0000256" key="1">
    <source>
        <dbReference type="ARBA" id="ARBA00000085"/>
    </source>
</evidence>
<dbReference type="Gene3D" id="3.30.450.20">
    <property type="entry name" value="PAS domain"/>
    <property type="match status" value="2"/>
</dbReference>
<evidence type="ECO:0000256" key="3">
    <source>
        <dbReference type="ARBA" id="ARBA00012438"/>
    </source>
</evidence>
<dbReference type="Pfam" id="PF02518">
    <property type="entry name" value="HATPase_c"/>
    <property type="match status" value="1"/>
</dbReference>
<evidence type="ECO:0000256" key="6">
    <source>
        <dbReference type="ARBA" id="ARBA00022679"/>
    </source>
</evidence>
<evidence type="ECO:0000256" key="13">
    <source>
        <dbReference type="ARBA" id="ARBA00023136"/>
    </source>
</evidence>
<comment type="subcellular location">
    <subcellularLocation>
        <location evidence="2">Cell membrane</location>
        <topology evidence="2">Multi-pass membrane protein</topology>
    </subcellularLocation>
</comment>
<keyword evidence="8" id="KW-0547">Nucleotide-binding</keyword>
<protein>
    <recommendedName>
        <fullName evidence="3">histidine kinase</fullName>
        <ecNumber evidence="3">2.7.13.3</ecNumber>
    </recommendedName>
</protein>
<keyword evidence="7 14" id="KW-0812">Transmembrane</keyword>
<dbReference type="RefSeq" id="WP_116410031.1">
    <property type="nucleotide sequence ID" value="NZ_NBXB01000006.1"/>
</dbReference>
<evidence type="ECO:0000256" key="7">
    <source>
        <dbReference type="ARBA" id="ARBA00022692"/>
    </source>
</evidence>
<dbReference type="InterPro" id="IPR000014">
    <property type="entry name" value="PAS"/>
</dbReference>
<gene>
    <name evidence="17" type="ORF">B7R22_01380</name>
</gene>
<evidence type="ECO:0000313" key="18">
    <source>
        <dbReference type="Proteomes" id="UP000256541"/>
    </source>
</evidence>